<evidence type="ECO:0000256" key="3">
    <source>
        <dbReference type="ARBA" id="ARBA00023163"/>
    </source>
</evidence>
<accession>A0A835GN94</accession>
<feature type="compositionally biased region" description="Polar residues" evidence="5">
    <location>
        <begin position="120"/>
        <end position="136"/>
    </location>
</feature>
<keyword evidence="3" id="KW-0804">Transcription</keyword>
<evidence type="ECO:0000313" key="7">
    <source>
        <dbReference type="EMBL" id="KAF9418887.1"/>
    </source>
</evidence>
<dbReference type="EMBL" id="JACKWZ010000049">
    <property type="protein sequence ID" value="KAF9418887.1"/>
    <property type="molecule type" value="Genomic_DNA"/>
</dbReference>
<dbReference type="GO" id="GO:0000978">
    <property type="term" value="F:RNA polymerase II cis-regulatory region sequence-specific DNA binding"/>
    <property type="evidence" value="ECO:0007669"/>
    <property type="project" value="TreeGrafter"/>
</dbReference>
<name>A0A835GN94_SPOEX</name>
<feature type="compositionally biased region" description="Polar residues" evidence="5">
    <location>
        <begin position="165"/>
        <end position="220"/>
    </location>
</feature>
<comment type="subcellular location">
    <subcellularLocation>
        <location evidence="1">Nucleus</location>
    </subcellularLocation>
</comment>
<dbReference type="InterPro" id="IPR012346">
    <property type="entry name" value="p53/RUNT-type_TF_DNA-bd_sf"/>
</dbReference>
<dbReference type="PANTHER" id="PTHR11950">
    <property type="entry name" value="RUNT RELATED"/>
    <property type="match status" value="1"/>
</dbReference>
<keyword evidence="4" id="KW-0539">Nucleus</keyword>
<organism evidence="7 8">
    <name type="scientific">Spodoptera exigua</name>
    <name type="common">Beet armyworm</name>
    <name type="synonym">Noctua fulgens</name>
    <dbReference type="NCBI Taxonomy" id="7107"/>
    <lineage>
        <taxon>Eukaryota</taxon>
        <taxon>Metazoa</taxon>
        <taxon>Ecdysozoa</taxon>
        <taxon>Arthropoda</taxon>
        <taxon>Hexapoda</taxon>
        <taxon>Insecta</taxon>
        <taxon>Pterygota</taxon>
        <taxon>Neoptera</taxon>
        <taxon>Endopterygota</taxon>
        <taxon>Lepidoptera</taxon>
        <taxon>Glossata</taxon>
        <taxon>Ditrysia</taxon>
        <taxon>Noctuoidea</taxon>
        <taxon>Noctuidae</taxon>
        <taxon>Amphipyrinae</taxon>
        <taxon>Spodoptera</taxon>
    </lineage>
</organism>
<feature type="non-terminal residue" evidence="7">
    <location>
        <position position="1"/>
    </location>
</feature>
<dbReference type="SUPFAM" id="SSF49417">
    <property type="entry name" value="p53-like transcription factors"/>
    <property type="match status" value="1"/>
</dbReference>
<dbReference type="InterPro" id="IPR000040">
    <property type="entry name" value="AML1_Runt"/>
</dbReference>
<evidence type="ECO:0000256" key="2">
    <source>
        <dbReference type="ARBA" id="ARBA00023015"/>
    </source>
</evidence>
<dbReference type="AlphaFoldDB" id="A0A835GN94"/>
<comment type="caution">
    <text evidence="7">The sequence shown here is derived from an EMBL/GenBank/DDBJ whole genome shotgun (WGS) entry which is preliminary data.</text>
</comment>
<feature type="domain" description="Runt" evidence="6">
    <location>
        <begin position="1"/>
        <end position="35"/>
    </location>
</feature>
<dbReference type="Gene3D" id="2.60.40.720">
    <property type="match status" value="1"/>
</dbReference>
<dbReference type="Pfam" id="PF00853">
    <property type="entry name" value="Runt"/>
    <property type="match status" value="1"/>
</dbReference>
<proteinExistence type="predicted"/>
<keyword evidence="2" id="KW-0805">Transcription regulation</keyword>
<dbReference type="GO" id="GO:0005524">
    <property type="term" value="F:ATP binding"/>
    <property type="evidence" value="ECO:0007669"/>
    <property type="project" value="InterPro"/>
</dbReference>
<protein>
    <recommendedName>
        <fullName evidence="6">Runt domain-containing protein</fullName>
    </recommendedName>
</protein>
<sequence length="296" mass="31459">KSFTLTITVSTTPPQVTTYNKAIKVTVDGPREPRSKTRQQQQFHFAFGQRPFPFPPDPLGGFRMPPITTCQNMSQFGLSSSNSHWGYGGAGAYPAYLPSCAAPAASQFNPPALGFAGTVPDQTPTQDFTANNTVLPDTTGVDLDQQLSGLVGSSPSHHGSLLPRYNNNTDYSLSTGPRSLSDNSSQPESPVQDDLLTSNTSTNIGHNHTNSSNFPSLMGSQNTSYGGSNCNNSLYPVLPASLLYSQLQHGNHGQDLLLGGGNSCAAAAARGEDGRVNNLGQRGNPQPDSNTVWRPY</sequence>
<dbReference type="PANTHER" id="PTHR11950:SF50">
    <property type="entry name" value="RUNT RELATED A, ISOFORM D"/>
    <property type="match status" value="1"/>
</dbReference>
<dbReference type="Proteomes" id="UP000648187">
    <property type="component" value="Unassembled WGS sequence"/>
</dbReference>
<evidence type="ECO:0000313" key="8">
    <source>
        <dbReference type="Proteomes" id="UP000648187"/>
    </source>
</evidence>
<feature type="region of interest" description="Disordered" evidence="5">
    <location>
        <begin position="120"/>
        <end position="220"/>
    </location>
</feature>
<evidence type="ECO:0000256" key="4">
    <source>
        <dbReference type="ARBA" id="ARBA00023242"/>
    </source>
</evidence>
<feature type="compositionally biased region" description="Polar residues" evidence="5">
    <location>
        <begin position="145"/>
        <end position="157"/>
    </location>
</feature>
<feature type="compositionally biased region" description="Polar residues" evidence="5">
    <location>
        <begin position="278"/>
        <end position="296"/>
    </location>
</feature>
<gene>
    <name evidence="7" type="ORF">HW555_004407</name>
</gene>
<keyword evidence="8" id="KW-1185">Reference proteome</keyword>
<dbReference type="GO" id="GO:0000981">
    <property type="term" value="F:DNA-binding transcription factor activity, RNA polymerase II-specific"/>
    <property type="evidence" value="ECO:0007669"/>
    <property type="project" value="TreeGrafter"/>
</dbReference>
<dbReference type="PROSITE" id="PS51062">
    <property type="entry name" value="RUNT"/>
    <property type="match status" value="1"/>
</dbReference>
<dbReference type="InterPro" id="IPR013524">
    <property type="entry name" value="Runt_dom"/>
</dbReference>
<dbReference type="GO" id="GO:0005634">
    <property type="term" value="C:nucleus"/>
    <property type="evidence" value="ECO:0007669"/>
    <property type="project" value="UniProtKB-SubCell"/>
</dbReference>
<reference evidence="7" key="1">
    <citation type="submission" date="2020-08" db="EMBL/GenBank/DDBJ databases">
        <title>Spodoptera exigua strain:BAW_Kor-Di-RS1 Genome sequencing and assembly.</title>
        <authorList>
            <person name="Kim J."/>
            <person name="Nam H.Y."/>
            <person name="Kwon M."/>
            <person name="Choi J.H."/>
            <person name="Cho S.R."/>
            <person name="Kim G.-H."/>
        </authorList>
    </citation>
    <scope>NUCLEOTIDE SEQUENCE</scope>
    <source>
        <strain evidence="7">BAW_Kor-Di-RS1</strain>
        <tissue evidence="7">Whole-body</tissue>
    </source>
</reference>
<dbReference type="InterPro" id="IPR008967">
    <property type="entry name" value="p53-like_TF_DNA-bd_sf"/>
</dbReference>
<evidence type="ECO:0000259" key="6">
    <source>
        <dbReference type="PROSITE" id="PS51062"/>
    </source>
</evidence>
<evidence type="ECO:0000256" key="5">
    <source>
        <dbReference type="SAM" id="MobiDB-lite"/>
    </source>
</evidence>
<evidence type="ECO:0000256" key="1">
    <source>
        <dbReference type="ARBA" id="ARBA00004123"/>
    </source>
</evidence>
<feature type="region of interest" description="Disordered" evidence="5">
    <location>
        <begin position="275"/>
        <end position="296"/>
    </location>
</feature>